<dbReference type="OrthoDB" id="246708at2759"/>
<proteinExistence type="predicted"/>
<feature type="compositionally biased region" description="Polar residues" evidence="1">
    <location>
        <begin position="51"/>
        <end position="60"/>
    </location>
</feature>
<accession>A0A1X0P9S2</accession>
<reference evidence="2 3" key="1">
    <citation type="submission" date="2017-03" db="EMBL/GenBank/DDBJ databases">
        <title>An alternative strategy for trypanosome survival in the mammalian bloodstream revealed through genome and transcriptome analysis of the ubiquitous bovine parasite Trypanosoma (Megatrypanum) theileri.</title>
        <authorList>
            <person name="Kelly S."/>
            <person name="Ivens A."/>
            <person name="Mott A."/>
            <person name="O'Neill E."/>
            <person name="Emms D."/>
            <person name="Macleod O."/>
            <person name="Voorheis P."/>
            <person name="Matthews J."/>
            <person name="Matthews K."/>
            <person name="Carrington M."/>
        </authorList>
    </citation>
    <scope>NUCLEOTIDE SEQUENCE [LARGE SCALE GENOMIC DNA]</scope>
    <source>
        <strain evidence="2">Edinburgh</strain>
    </source>
</reference>
<protein>
    <submittedName>
        <fullName evidence="2">Uncharacterized protein</fullName>
    </submittedName>
</protein>
<sequence>MHVPPPISHPPDLCMDGAVPAWLRQPPQTEQLLTCLADVLSTITRRDGKSATAQENTDPTPSMKRERETEDTVNDDCLTPESDTNTQKAFLNDLCLYLLSEKQYGEVGDASKVPLLLPFLPKGRNQKAKSIFLKLARRPYWRRKLLIPLLRHWRGKGESGYSFLYTLLLNCITDVIGEELLSPEFFLEKSIAVDTKPNTAEHEVLSSHKKEYFTQLMQDLEEMVKVTGSFRGMCVGIDIILRNNIVLLLKRVNQLMIRASSEGENVFLLEESNNEIEQIVNVMTQLTWQDMYTFLSKCVTDVKGIFDETMWTFFMSLISAYIGALYLLEMESLKSSNISSNTIKQIEAQRMFFESLQRELLNFLTVQLSTDRLAAGESLITVHNVLFRQTFHWKAIMEAELAMELLPNIFLSVPLVKSWARHQAITAWGRTVRLLQTFLQLQEVSEDVPNTIADADAADSISSAIRQSQRNLLEEYIENITCGNLRYFVSSDRERAKEERKREDKKCEKSWSVYFSEFFIQIYHPSCFTILSLEKQDILVDLLRQLYSLIMNQDFNDVKTSLKSLLISNFEGGVMGEANLLSWYVRCVHDRVVQALGENSPLLLCLLCSLFVLFERMGKTSLNVHETLRETLLPTLAKLCCDRSNDKGKDNNNNHHHHDDHYGDNDHDDEMDTVDGEDFYERQQCLMTLLVSGFLSLPWDLRGLRIRLLLYKSITQSLLNCFSAEEALTKVEHLFSLYTNGQQTPEEVVTAYCDDFIHDPFLKLLATEGDVTASKEAMDNVLLCDTPLWFPTPCGTLIILSIFRTLSHRLLWLRTEWEQQIRLVGESAQDYMGRQATFCTSRDIAIFRILVQLAHRMVFGFQLQPVGLLRLWISYLVHLFTYIVPPLTEDDEIELVISGSETEKSGNGKQLRQRRFRRSPTESSQGDLRASLGEQLADLALMPLVDSAIAVQSFSAVPYRPGSAKWLQQQSQHSQDILVLQRVLPNLVMEELCFALKISPENIKGQESSSKIGRHNGKMVEHSFLGVIGVAAFCQRLELFMVPGSISDRHTELLLQTLWSAVESSSTTRMT</sequence>
<dbReference type="VEuPathDB" id="TriTrypDB:TM35_000012600"/>
<dbReference type="AlphaFoldDB" id="A0A1X0P9S2"/>
<name>A0A1X0P9S2_9TRYP</name>
<evidence type="ECO:0000256" key="1">
    <source>
        <dbReference type="SAM" id="MobiDB-lite"/>
    </source>
</evidence>
<feature type="compositionally biased region" description="Basic and acidic residues" evidence="1">
    <location>
        <begin position="648"/>
        <end position="665"/>
    </location>
</feature>
<evidence type="ECO:0000313" key="2">
    <source>
        <dbReference type="EMBL" id="ORC93383.1"/>
    </source>
</evidence>
<dbReference type="Proteomes" id="UP000192257">
    <property type="component" value="Unassembled WGS sequence"/>
</dbReference>
<gene>
    <name evidence="2" type="ORF">TM35_000012600</name>
</gene>
<feature type="region of interest" description="Disordered" evidence="1">
    <location>
        <begin position="648"/>
        <end position="668"/>
    </location>
</feature>
<keyword evidence="3" id="KW-1185">Reference proteome</keyword>
<feature type="region of interest" description="Disordered" evidence="1">
    <location>
        <begin position="902"/>
        <end position="928"/>
    </location>
</feature>
<comment type="caution">
    <text evidence="2">The sequence shown here is derived from an EMBL/GenBank/DDBJ whole genome shotgun (WGS) entry which is preliminary data.</text>
</comment>
<feature type="region of interest" description="Disordered" evidence="1">
    <location>
        <begin position="47"/>
        <end position="82"/>
    </location>
</feature>
<dbReference type="GeneID" id="39980721"/>
<dbReference type="RefSeq" id="XP_028887449.1">
    <property type="nucleotide sequence ID" value="XM_029020941.1"/>
</dbReference>
<dbReference type="EMBL" id="NBCO01000001">
    <property type="protein sequence ID" value="ORC93383.1"/>
    <property type="molecule type" value="Genomic_DNA"/>
</dbReference>
<organism evidence="2 3">
    <name type="scientific">Trypanosoma theileri</name>
    <dbReference type="NCBI Taxonomy" id="67003"/>
    <lineage>
        <taxon>Eukaryota</taxon>
        <taxon>Discoba</taxon>
        <taxon>Euglenozoa</taxon>
        <taxon>Kinetoplastea</taxon>
        <taxon>Metakinetoplastina</taxon>
        <taxon>Trypanosomatida</taxon>
        <taxon>Trypanosomatidae</taxon>
        <taxon>Trypanosoma</taxon>
    </lineage>
</organism>
<evidence type="ECO:0000313" key="3">
    <source>
        <dbReference type="Proteomes" id="UP000192257"/>
    </source>
</evidence>